<protein>
    <submittedName>
        <fullName evidence="2">Universal stress protein</fullName>
    </submittedName>
</protein>
<reference evidence="2" key="1">
    <citation type="submission" date="2022-12" db="EMBL/GenBank/DDBJ databases">
        <title>Jiella pelagia sp. nov., isolated from phosphonate enriched culture of Northwest Pacific surface seawater.</title>
        <authorList>
            <person name="Shin D.Y."/>
            <person name="Hwang C.Y."/>
        </authorList>
    </citation>
    <scope>NUCLEOTIDE SEQUENCE</scope>
    <source>
        <strain evidence="2">HL-NP1</strain>
    </source>
</reference>
<keyword evidence="3" id="KW-1185">Reference proteome</keyword>
<dbReference type="EMBL" id="CP114029">
    <property type="protein sequence ID" value="WAP69359.1"/>
    <property type="molecule type" value="Genomic_DNA"/>
</dbReference>
<evidence type="ECO:0000313" key="3">
    <source>
        <dbReference type="Proteomes" id="UP001164020"/>
    </source>
</evidence>
<evidence type="ECO:0000313" key="2">
    <source>
        <dbReference type="EMBL" id="WAP69359.1"/>
    </source>
</evidence>
<sequence length="277" mass="30010">MGFRTILGVIGVDHGNTDFDLARQLCEEDASHLSIVVASVSQPPPIAETAMIADGWLRDQEKQAQTLRHRVEAIDADLAASGISADVDTVFAERPMIGAAVGRRARYTDLVVVGPRMIADRRLGEVVLDGALFEAESPVLILPPDAAPTLRPRKVMVAWSSTIEASRAVRQATEILSRAEAVHVVLVDPQATSWDNGPEPGADVAAYLARHGAKVVVERLPSEGKDVTQVLRRHAVDISAEMMVMGAYGHSRMRERLFGGVTRSMTEEPPLPLFLAR</sequence>
<dbReference type="Gene3D" id="3.40.50.12370">
    <property type="match status" value="1"/>
</dbReference>
<name>A0ABY7BZV8_9HYPH</name>
<feature type="domain" description="UspA" evidence="1">
    <location>
        <begin position="153"/>
        <end position="274"/>
    </location>
</feature>
<accession>A0ABY7BZV8</accession>
<dbReference type="InterPro" id="IPR006016">
    <property type="entry name" value="UspA"/>
</dbReference>
<dbReference type="SUPFAM" id="SSF52402">
    <property type="entry name" value="Adenine nucleotide alpha hydrolases-like"/>
    <property type="match status" value="2"/>
</dbReference>
<dbReference type="Pfam" id="PF00582">
    <property type="entry name" value="Usp"/>
    <property type="match status" value="1"/>
</dbReference>
<proteinExistence type="predicted"/>
<dbReference type="RefSeq" id="WP_268881799.1">
    <property type="nucleotide sequence ID" value="NZ_CP114029.1"/>
</dbReference>
<dbReference type="CDD" id="cd00293">
    <property type="entry name" value="USP-like"/>
    <property type="match status" value="1"/>
</dbReference>
<organism evidence="2 3">
    <name type="scientific">Jiella pelagia</name>
    <dbReference type="NCBI Taxonomy" id="2986949"/>
    <lineage>
        <taxon>Bacteria</taxon>
        <taxon>Pseudomonadati</taxon>
        <taxon>Pseudomonadota</taxon>
        <taxon>Alphaproteobacteria</taxon>
        <taxon>Hyphomicrobiales</taxon>
        <taxon>Aurantimonadaceae</taxon>
        <taxon>Jiella</taxon>
    </lineage>
</organism>
<evidence type="ECO:0000259" key="1">
    <source>
        <dbReference type="Pfam" id="PF00582"/>
    </source>
</evidence>
<dbReference type="Proteomes" id="UP001164020">
    <property type="component" value="Chromosome"/>
</dbReference>
<gene>
    <name evidence="2" type="ORF">OH818_03450</name>
</gene>